<gene>
    <name evidence="1" type="ORF">FAZ21_17355</name>
</gene>
<evidence type="ECO:0000313" key="2">
    <source>
        <dbReference type="Proteomes" id="UP000310016"/>
    </source>
</evidence>
<comment type="caution">
    <text evidence="1">The sequence shown here is derived from an EMBL/GenBank/DDBJ whole genome shotgun (WGS) entry which is preliminary data.</text>
</comment>
<accession>A0A4U0PEX6</accession>
<dbReference type="EMBL" id="SUMF01000032">
    <property type="protein sequence ID" value="TJZ66391.1"/>
    <property type="molecule type" value="Genomic_DNA"/>
</dbReference>
<dbReference type="Proteomes" id="UP000310016">
    <property type="component" value="Unassembled WGS sequence"/>
</dbReference>
<evidence type="ECO:0000313" key="1">
    <source>
        <dbReference type="EMBL" id="TJZ66391.1"/>
    </source>
</evidence>
<protein>
    <submittedName>
        <fullName evidence="1">Uncharacterized protein</fullName>
    </submittedName>
</protein>
<organism evidence="1 2">
    <name type="scientific">Chitiniphilus eburneus</name>
    <dbReference type="NCBI Taxonomy" id="2571148"/>
    <lineage>
        <taxon>Bacteria</taxon>
        <taxon>Pseudomonadati</taxon>
        <taxon>Pseudomonadota</taxon>
        <taxon>Betaproteobacteria</taxon>
        <taxon>Neisseriales</taxon>
        <taxon>Chitinibacteraceae</taxon>
        <taxon>Chitiniphilus</taxon>
    </lineage>
</organism>
<dbReference type="AlphaFoldDB" id="A0A4U0PEX6"/>
<proteinExistence type="predicted"/>
<keyword evidence="2" id="KW-1185">Reference proteome</keyword>
<reference evidence="1 2" key="1">
    <citation type="submission" date="2019-04" db="EMBL/GenBank/DDBJ databases">
        <title>Chitiniphilus eburnea sp. nov., a novel chitinolytic bacterium isolated from aquaculture sludge.</title>
        <authorList>
            <person name="Sheng M."/>
        </authorList>
    </citation>
    <scope>NUCLEOTIDE SEQUENCE [LARGE SCALE GENOMIC DNA]</scope>
    <source>
        <strain evidence="1 2">HX-2-15</strain>
    </source>
</reference>
<sequence>MLRAQSMSEIMLKRKNRIPLAKALADVDCEVKIVDKKIEKSIRLAAKKLVLEVYNDSYVEPKKYLYDEYDLCLIDFSY</sequence>
<dbReference type="RefSeq" id="WP_136774694.1">
    <property type="nucleotide sequence ID" value="NZ_CP156074.1"/>
</dbReference>
<name>A0A4U0PEX6_9NEIS</name>